<dbReference type="EMBL" id="JELW01000028">
    <property type="protein sequence ID" value="EXU98292.1"/>
    <property type="molecule type" value="Genomic_DNA"/>
</dbReference>
<protein>
    <submittedName>
        <fullName evidence="1">Thioesterase family protein</fullName>
    </submittedName>
</protein>
<dbReference type="InterPro" id="IPR029058">
    <property type="entry name" value="AB_hydrolase_fold"/>
</dbReference>
<dbReference type="OrthoDB" id="10253869at2759"/>
<reference evidence="1 2" key="1">
    <citation type="submission" date="2014-02" db="EMBL/GenBank/DDBJ databases">
        <title>The genome sequence of the entomopathogenic fungus Metarhizium robertsii ARSEF 2575.</title>
        <authorList>
            <person name="Giuliano Garisto Donzelli B."/>
            <person name="Roe B.A."/>
            <person name="Macmil S.L."/>
            <person name="Krasnoff S.B."/>
            <person name="Gibson D.M."/>
        </authorList>
    </citation>
    <scope>NUCLEOTIDE SEQUENCE [LARGE SCALE GENOMIC DNA]</scope>
    <source>
        <strain evidence="1 2">ARSEF 2575</strain>
    </source>
</reference>
<proteinExistence type="predicted"/>
<sequence>MDKNPELIQDGNWMGDDARNMPVPVFLIHDGGGTTFAYHCLDSLCRPTYGIFNPHFRNGQTFEGGVSGMARLYTGIIRRTCARPDFPAERNLDRSVNILIGGWSMGGLLSLEIAKLLTGDGRVKVIGVLMMDSMYTVDPPSLPLDALDNLDPGKSKNMFLSIQAMKEAIRIIRQWDPPVWTGTQRDQRPRVSLLRALDPIPTVTGRVHVADIYRDNQTLGWDNYEKDLFTEVMDVQGDHFGMFSFQYIPEISKAIRRCLETLEVLGHVAH</sequence>
<accession>A0A014PN12</accession>
<dbReference type="Proteomes" id="UP000030151">
    <property type="component" value="Unassembled WGS sequence"/>
</dbReference>
<comment type="caution">
    <text evidence="1">The sequence shown here is derived from an EMBL/GenBank/DDBJ whole genome shotgun (WGS) entry which is preliminary data.</text>
</comment>
<evidence type="ECO:0000313" key="2">
    <source>
        <dbReference type="Proteomes" id="UP000030151"/>
    </source>
</evidence>
<dbReference type="eggNOG" id="ENOG502S3GI">
    <property type="taxonomic scope" value="Eukaryota"/>
</dbReference>
<name>A0A014PN12_9HYPO</name>
<organism evidence="1 2">
    <name type="scientific">Metarhizium robertsii</name>
    <dbReference type="NCBI Taxonomy" id="568076"/>
    <lineage>
        <taxon>Eukaryota</taxon>
        <taxon>Fungi</taxon>
        <taxon>Dikarya</taxon>
        <taxon>Ascomycota</taxon>
        <taxon>Pezizomycotina</taxon>
        <taxon>Sordariomycetes</taxon>
        <taxon>Hypocreomycetidae</taxon>
        <taxon>Hypocreales</taxon>
        <taxon>Clavicipitaceae</taxon>
        <taxon>Metarhizium</taxon>
    </lineage>
</organism>
<dbReference type="HOGENOM" id="CLU_066049_0_0_1"/>
<dbReference type="Gene3D" id="3.40.50.1820">
    <property type="entry name" value="alpha/beta hydrolase"/>
    <property type="match status" value="1"/>
</dbReference>
<dbReference type="AlphaFoldDB" id="A0A014PN12"/>
<gene>
    <name evidence="1" type="ORF">X797_008682</name>
</gene>
<evidence type="ECO:0000313" key="1">
    <source>
        <dbReference type="EMBL" id="EXU98292.1"/>
    </source>
</evidence>
<dbReference type="SUPFAM" id="SSF53474">
    <property type="entry name" value="alpha/beta-Hydrolases"/>
    <property type="match status" value="1"/>
</dbReference>